<dbReference type="InterPro" id="IPR027417">
    <property type="entry name" value="P-loop_NTPase"/>
</dbReference>
<gene>
    <name evidence="4" type="ORF">SCF082_LOCUS26470</name>
</gene>
<dbReference type="InterPro" id="IPR003593">
    <property type="entry name" value="AAA+_ATPase"/>
</dbReference>
<comment type="caution">
    <text evidence="4">The sequence shown here is derived from an EMBL/GenBank/DDBJ whole genome shotgun (WGS) entry which is preliminary data.</text>
</comment>
<proteinExistence type="predicted"/>
<dbReference type="Pfam" id="PF00326">
    <property type="entry name" value="Peptidase_S9"/>
    <property type="match status" value="1"/>
</dbReference>
<protein>
    <submittedName>
        <fullName evidence="4">Uncharacterized peptidase YuxL</fullName>
    </submittedName>
</protein>
<dbReference type="Pfam" id="PF13424">
    <property type="entry name" value="TPR_12"/>
    <property type="match status" value="1"/>
</dbReference>
<accession>A0ABP0M6S3</accession>
<dbReference type="SMART" id="SM00028">
    <property type="entry name" value="TPR"/>
    <property type="match status" value="7"/>
</dbReference>
<dbReference type="InterPro" id="IPR041664">
    <property type="entry name" value="AAA_16"/>
</dbReference>
<dbReference type="Pfam" id="PF13374">
    <property type="entry name" value="TPR_10"/>
    <property type="match status" value="1"/>
</dbReference>
<dbReference type="InterPro" id="IPR019734">
    <property type="entry name" value="TPR_rpt"/>
</dbReference>
<name>A0ABP0M6S3_9DINO</name>
<dbReference type="InterPro" id="IPR011990">
    <property type="entry name" value="TPR-like_helical_dom_sf"/>
</dbReference>
<dbReference type="PANTHER" id="PTHR42776:SF27">
    <property type="entry name" value="DIPEPTIDYL PEPTIDASE FAMILY MEMBER 6"/>
    <property type="match status" value="1"/>
</dbReference>
<dbReference type="Gene3D" id="1.25.40.10">
    <property type="entry name" value="Tetratricopeptide repeat domain"/>
    <property type="match status" value="3"/>
</dbReference>
<organism evidence="4 5">
    <name type="scientific">Durusdinium trenchii</name>
    <dbReference type="NCBI Taxonomy" id="1381693"/>
    <lineage>
        <taxon>Eukaryota</taxon>
        <taxon>Sar</taxon>
        <taxon>Alveolata</taxon>
        <taxon>Dinophyceae</taxon>
        <taxon>Suessiales</taxon>
        <taxon>Symbiodiniaceae</taxon>
        <taxon>Durusdinium</taxon>
    </lineage>
</organism>
<dbReference type="InterPro" id="IPR011042">
    <property type="entry name" value="6-blade_b-propeller_TolB-like"/>
</dbReference>
<evidence type="ECO:0000313" key="5">
    <source>
        <dbReference type="Proteomes" id="UP001642464"/>
    </source>
</evidence>
<dbReference type="InterPro" id="IPR001375">
    <property type="entry name" value="Peptidase_S9_cat"/>
</dbReference>
<keyword evidence="5" id="KW-1185">Reference proteome</keyword>
<evidence type="ECO:0000256" key="1">
    <source>
        <dbReference type="ARBA" id="ARBA00022801"/>
    </source>
</evidence>
<evidence type="ECO:0000259" key="3">
    <source>
        <dbReference type="SMART" id="SM00382"/>
    </source>
</evidence>
<dbReference type="Pfam" id="PF13191">
    <property type="entry name" value="AAA_16"/>
    <property type="match status" value="1"/>
</dbReference>
<dbReference type="SUPFAM" id="SSF48452">
    <property type="entry name" value="TPR-like"/>
    <property type="match status" value="2"/>
</dbReference>
<dbReference type="InterPro" id="IPR011659">
    <property type="entry name" value="WD40"/>
</dbReference>
<dbReference type="Proteomes" id="UP001642464">
    <property type="component" value="Unassembled WGS sequence"/>
</dbReference>
<evidence type="ECO:0000256" key="2">
    <source>
        <dbReference type="ARBA" id="ARBA00022825"/>
    </source>
</evidence>
<dbReference type="PANTHER" id="PTHR42776">
    <property type="entry name" value="SERINE PEPTIDASE S9 FAMILY MEMBER"/>
    <property type="match status" value="1"/>
</dbReference>
<sequence>MGLFAPRVSAAVDGAFEALDVFELEYAGNPQISPDGSRIVYERRAFDIMTDSTRTSLWIIDSDGGNHRPLVADGGSYSNPVFSPDGERLAYFGTVNDTKQIIVRWLGSGDSAVLTNLQTEPADLTWAPDGSQLAFTMELPAETQPLAVPPEKPEGAEWAPAARVIESVTYRFDGRGFLEPAHSQVFVVPALGGSPAQLTEGPYHHRGPLSWTPDSAAIVFGANRQEDWEYDRLASDLWQVSVADGSLEALTDSGEAQAPAVSPDGRRVAFLSARNVPEPYRNRFLKVLDLEGGTVSTVTADLDRSIETASWARNGRGLYIVYADRGRKHLAYQPLQGERQALTDRLGGTSLGRPYVSGSASVAVNGTAAFTLSRPDRPADLAAIDRRGSVTVLTDLNGDLLGRRRLATLEEMVYPSSRDDVEIQSWYLLPPDYEPGKRYPTILEIHGGPHSAYGPSFSAEMQLMAAAGYVVFYNNYRGSTSYGTDFALLLKYKYSSADDFADHDSGLNLLVERGIADPEQLYVTGGSAGGIATLYAIGLTDRFRAAAAAKPIANWISKTLTGDIYTTQIANQFPGPPWEELEHYWQRSPLSLVGNVTTPTLLVTGEEDYRTPISETEQYYQALKLLRVDTAMVRIPESGHGIAGRPSRLVAKVANILAWFERYGPESDGADLPDQDEELDALGERLAAACGGAGGLCLVRGETGSGKSTLLRELAASAEAHGRQPVIAWGRCDPQLGELRPLYPWTGILEALTGTSDIVVPEEALVDGGGVLDRARSAFMEIGPDVIELLVPGFGLAVRSAKLLRRSSLARRLTRRATDGDRQSIDADRRQLEDQYLAVLERILAESPLVLLIDDIHCADSASLELLERLANKAAERPLLIVLAARSGAPTEIEERLGRLPGTAVLIDLDEAMRDRGEELVADYVAARVPGVSPDFVAALARHTGGLPLFLVELVDHLIQSEQLTDSAGEWQEVADIRWQDMPGAVANVLAAQLEELDEDIRELLQLASIEGDQFTVEVLAGVLEETPINVLRKLNRLAPQNLVEPLGTFQIGQRRATRFRFRHSLAHLHSYESVPSLERPYLHESVAIQLELLAGDAVDGALAAPLANHYERAGRADRAAVHHEAAAVYAQSAGALTEAIKHLERIDRLGLDDSPAVLGRLAALLTTTGRLEEAEVAFQRALRRRTETTADLLADLQISHAYLLTRLHRFDEAQQATDAALALADSAANVRAEALVARANLESKRGNPEQALEQAEAAERAAAAIDDPVLQARTLYLAGWCLKELGRFDAARKRLSDSLALLEGELRPNWSRLAATRNALADLEISLEHYPEARLHLEAAITAWRQFDQNSDVAVALNNLANLANRQGHFEEALAFGRDAYALDLSILGAGHAELAFALTCIGESQLGLGQYGDAVATLSEALDLREGAQVPAGNVAWTRWLLGRALVDGEVDVARGLEAVTEARTVFAAMGEAAKSELKDLDAWLAARAS</sequence>
<dbReference type="SMART" id="SM00382">
    <property type="entry name" value="AAA"/>
    <property type="match status" value="1"/>
</dbReference>
<dbReference type="SUPFAM" id="SSF82171">
    <property type="entry name" value="DPP6 N-terminal domain-like"/>
    <property type="match status" value="1"/>
</dbReference>
<reference evidence="4 5" key="1">
    <citation type="submission" date="2024-02" db="EMBL/GenBank/DDBJ databases">
        <authorList>
            <person name="Chen Y."/>
            <person name="Shah S."/>
            <person name="Dougan E. K."/>
            <person name="Thang M."/>
            <person name="Chan C."/>
        </authorList>
    </citation>
    <scope>NUCLEOTIDE SEQUENCE [LARGE SCALE GENOMIC DNA]</scope>
</reference>
<evidence type="ECO:0000313" key="4">
    <source>
        <dbReference type="EMBL" id="CAK9047186.1"/>
    </source>
</evidence>
<dbReference type="Gene3D" id="3.40.50.1820">
    <property type="entry name" value="alpha/beta hydrolase"/>
    <property type="match status" value="1"/>
</dbReference>
<dbReference type="Gene3D" id="2.120.10.30">
    <property type="entry name" value="TolB, C-terminal domain"/>
    <property type="match status" value="2"/>
</dbReference>
<keyword evidence="1" id="KW-0378">Hydrolase</keyword>
<dbReference type="InterPro" id="IPR029058">
    <property type="entry name" value="AB_hydrolase_fold"/>
</dbReference>
<keyword evidence="2" id="KW-0645">Protease</keyword>
<dbReference type="Gene3D" id="3.40.50.300">
    <property type="entry name" value="P-loop containing nucleotide triphosphate hydrolases"/>
    <property type="match status" value="1"/>
</dbReference>
<keyword evidence="2" id="KW-0720">Serine protease</keyword>
<dbReference type="EMBL" id="CAXAMM010020058">
    <property type="protein sequence ID" value="CAK9047186.1"/>
    <property type="molecule type" value="Genomic_DNA"/>
</dbReference>
<dbReference type="SUPFAM" id="SSF53474">
    <property type="entry name" value="alpha/beta-Hydrolases"/>
    <property type="match status" value="1"/>
</dbReference>
<feature type="domain" description="AAA+ ATPase" evidence="3">
    <location>
        <begin position="693"/>
        <end position="910"/>
    </location>
</feature>
<dbReference type="Pfam" id="PF07676">
    <property type="entry name" value="PD40"/>
    <property type="match status" value="2"/>
</dbReference>
<dbReference type="SUPFAM" id="SSF52540">
    <property type="entry name" value="P-loop containing nucleoside triphosphate hydrolases"/>
    <property type="match status" value="1"/>
</dbReference>